<evidence type="ECO:0000313" key="5">
    <source>
        <dbReference type="Proteomes" id="UP000799440"/>
    </source>
</evidence>
<protein>
    <submittedName>
        <fullName evidence="4">Glycosyltransferase family 34 protein</fullName>
    </submittedName>
</protein>
<dbReference type="Gene3D" id="3.90.550.10">
    <property type="entry name" value="Spore Coat Polysaccharide Biosynthesis Protein SpsA, Chain A"/>
    <property type="match status" value="1"/>
</dbReference>
<dbReference type="Proteomes" id="UP000799440">
    <property type="component" value="Unassembled WGS sequence"/>
</dbReference>
<reference evidence="4" key="1">
    <citation type="journal article" date="2020" name="Stud. Mycol.">
        <title>101 Dothideomycetes genomes: a test case for predicting lifestyles and emergence of pathogens.</title>
        <authorList>
            <person name="Haridas S."/>
            <person name="Albert R."/>
            <person name="Binder M."/>
            <person name="Bloem J."/>
            <person name="Labutti K."/>
            <person name="Salamov A."/>
            <person name="Andreopoulos B."/>
            <person name="Baker S."/>
            <person name="Barry K."/>
            <person name="Bills G."/>
            <person name="Bluhm B."/>
            <person name="Cannon C."/>
            <person name="Castanera R."/>
            <person name="Culley D."/>
            <person name="Daum C."/>
            <person name="Ezra D."/>
            <person name="Gonzalez J."/>
            <person name="Henrissat B."/>
            <person name="Kuo A."/>
            <person name="Liang C."/>
            <person name="Lipzen A."/>
            <person name="Lutzoni F."/>
            <person name="Magnuson J."/>
            <person name="Mondo S."/>
            <person name="Nolan M."/>
            <person name="Ohm R."/>
            <person name="Pangilinan J."/>
            <person name="Park H.-J."/>
            <person name="Ramirez L."/>
            <person name="Alfaro M."/>
            <person name="Sun H."/>
            <person name="Tritt A."/>
            <person name="Yoshinaga Y."/>
            <person name="Zwiers L.-H."/>
            <person name="Turgeon B."/>
            <person name="Goodwin S."/>
            <person name="Spatafora J."/>
            <person name="Crous P."/>
            <person name="Grigoriev I."/>
        </authorList>
    </citation>
    <scope>NUCLEOTIDE SEQUENCE</scope>
    <source>
        <strain evidence="4">CBS 119925</strain>
    </source>
</reference>
<dbReference type="SUPFAM" id="SSF53448">
    <property type="entry name" value="Nucleotide-diphospho-sugar transferases"/>
    <property type="match status" value="1"/>
</dbReference>
<dbReference type="InterPro" id="IPR008630">
    <property type="entry name" value="Glyco_trans_34"/>
</dbReference>
<keyword evidence="5" id="KW-1185">Reference proteome</keyword>
<gene>
    <name evidence="4" type="ORF">M011DRAFT_521279</name>
</gene>
<keyword evidence="3 4" id="KW-0808">Transferase</keyword>
<dbReference type="PANTHER" id="PTHR31306">
    <property type="entry name" value="ALPHA-1,6-MANNOSYLTRANSFERASE MNN11-RELATED"/>
    <property type="match status" value="1"/>
</dbReference>
<sequence>MRGSRLPTCATLLHASLSKSGLLTDGPPLGPQLTTYGTDRCLPRKDDTLSALALSLRQSCDTSSPHTPSNTRIGVVTAQFGDPEPHYAKALQTHHLHSMIHSTELHVMCSPMIDDLWNKPAFILALLLDEMLKPESKRLEWIFWVDRDTIILDQCRPISSFLPPVPKDDPGMKTEIKTHMIVTKDFNGLNNGIFAMRVGHWSINLLMDILAFRDYKPDVQLIFTEQSAMELVMKEAKFAPHVQYVPQEWFNAYPHGSAEEYETREDEEGLERFHVRRGDFLVHFAGVGERGREMLEWVRVARRVGNVWEGGRVLRDLKREIEGFWERLKVERGRVAD</sequence>
<keyword evidence="2" id="KW-0328">Glycosyltransferase</keyword>
<name>A0A6A6V2W5_9PLEO</name>
<comment type="similarity">
    <text evidence="1">Belongs to the glycosyltransferase 34 family.</text>
</comment>
<dbReference type="PANTHER" id="PTHR31306:SF8">
    <property type="entry name" value="GLYCOSYLTRANSFERASE FAMILY 34 PROTEIN"/>
    <property type="match status" value="1"/>
</dbReference>
<dbReference type="OrthoDB" id="407658at2759"/>
<evidence type="ECO:0000256" key="3">
    <source>
        <dbReference type="ARBA" id="ARBA00022679"/>
    </source>
</evidence>
<dbReference type="GO" id="GO:0000139">
    <property type="term" value="C:Golgi membrane"/>
    <property type="evidence" value="ECO:0007669"/>
    <property type="project" value="TreeGrafter"/>
</dbReference>
<dbReference type="FunFam" id="3.90.550.10:FF:000237">
    <property type="entry name" value="WGS project CABT00000000 data, contig 2.1"/>
    <property type="match status" value="1"/>
</dbReference>
<organism evidence="4 5">
    <name type="scientific">Sporormia fimetaria CBS 119925</name>
    <dbReference type="NCBI Taxonomy" id="1340428"/>
    <lineage>
        <taxon>Eukaryota</taxon>
        <taxon>Fungi</taxon>
        <taxon>Dikarya</taxon>
        <taxon>Ascomycota</taxon>
        <taxon>Pezizomycotina</taxon>
        <taxon>Dothideomycetes</taxon>
        <taxon>Pleosporomycetidae</taxon>
        <taxon>Pleosporales</taxon>
        <taxon>Sporormiaceae</taxon>
        <taxon>Sporormia</taxon>
    </lineage>
</organism>
<accession>A0A6A6V2W5</accession>
<dbReference type="GO" id="GO:0016757">
    <property type="term" value="F:glycosyltransferase activity"/>
    <property type="evidence" value="ECO:0007669"/>
    <property type="project" value="UniProtKB-KW"/>
</dbReference>
<evidence type="ECO:0000313" key="4">
    <source>
        <dbReference type="EMBL" id="KAF2743940.1"/>
    </source>
</evidence>
<dbReference type="GO" id="GO:0006487">
    <property type="term" value="P:protein N-linked glycosylation"/>
    <property type="evidence" value="ECO:0007669"/>
    <property type="project" value="TreeGrafter"/>
</dbReference>
<dbReference type="InterPro" id="IPR029044">
    <property type="entry name" value="Nucleotide-diphossugar_trans"/>
</dbReference>
<dbReference type="Pfam" id="PF05637">
    <property type="entry name" value="Glyco_transf_34"/>
    <property type="match status" value="1"/>
</dbReference>
<dbReference type="AlphaFoldDB" id="A0A6A6V2W5"/>
<evidence type="ECO:0000256" key="2">
    <source>
        <dbReference type="ARBA" id="ARBA00022676"/>
    </source>
</evidence>
<dbReference type="EMBL" id="MU006592">
    <property type="protein sequence ID" value="KAF2743940.1"/>
    <property type="molecule type" value="Genomic_DNA"/>
</dbReference>
<proteinExistence type="inferred from homology"/>
<evidence type="ECO:0000256" key="1">
    <source>
        <dbReference type="ARBA" id="ARBA00005664"/>
    </source>
</evidence>